<dbReference type="Pfam" id="PF19054">
    <property type="entry name" value="DUF5753"/>
    <property type="match status" value="1"/>
</dbReference>
<proteinExistence type="predicted"/>
<keyword evidence="3" id="KW-1185">Reference proteome</keyword>
<dbReference type="Gene3D" id="1.10.260.40">
    <property type="entry name" value="lambda repressor-like DNA-binding domains"/>
    <property type="match status" value="1"/>
</dbReference>
<dbReference type="InterPro" id="IPR043917">
    <property type="entry name" value="DUF5753"/>
</dbReference>
<dbReference type="PROSITE" id="PS50943">
    <property type="entry name" value="HTH_CROC1"/>
    <property type="match status" value="1"/>
</dbReference>
<evidence type="ECO:0000313" key="3">
    <source>
        <dbReference type="Proteomes" id="UP001055940"/>
    </source>
</evidence>
<dbReference type="CDD" id="cd00093">
    <property type="entry name" value="HTH_XRE"/>
    <property type="match status" value="1"/>
</dbReference>
<organism evidence="2 3">
    <name type="scientific">Nocardiopsis exhalans</name>
    <dbReference type="NCBI Taxonomy" id="163604"/>
    <lineage>
        <taxon>Bacteria</taxon>
        <taxon>Bacillati</taxon>
        <taxon>Actinomycetota</taxon>
        <taxon>Actinomycetes</taxon>
        <taxon>Streptosporangiales</taxon>
        <taxon>Nocardiopsidaceae</taxon>
        <taxon>Nocardiopsis</taxon>
    </lineage>
</organism>
<dbReference type="EMBL" id="CP099837">
    <property type="protein sequence ID" value="USY19129.1"/>
    <property type="molecule type" value="Genomic_DNA"/>
</dbReference>
<evidence type="ECO:0000313" key="2">
    <source>
        <dbReference type="EMBL" id="USY19129.1"/>
    </source>
</evidence>
<feature type="domain" description="HTH cro/C1-type" evidence="1">
    <location>
        <begin position="27"/>
        <end position="63"/>
    </location>
</feature>
<dbReference type="InterPro" id="IPR001387">
    <property type="entry name" value="Cro/C1-type_HTH"/>
</dbReference>
<gene>
    <name evidence="2" type="ORF">NE857_28295</name>
</gene>
<name>A0ABY5D437_9ACTN</name>
<dbReference type="Pfam" id="PF13560">
    <property type="entry name" value="HTH_31"/>
    <property type="match status" value="1"/>
</dbReference>
<dbReference type="InterPro" id="IPR010982">
    <property type="entry name" value="Lambda_DNA-bd_dom_sf"/>
</dbReference>
<dbReference type="Proteomes" id="UP001055940">
    <property type="component" value="Chromosome"/>
</dbReference>
<dbReference type="SMART" id="SM00530">
    <property type="entry name" value="HTH_XRE"/>
    <property type="match status" value="1"/>
</dbReference>
<evidence type="ECO:0000259" key="1">
    <source>
        <dbReference type="PROSITE" id="PS50943"/>
    </source>
</evidence>
<reference evidence="2" key="1">
    <citation type="submission" date="2022-06" db="EMBL/GenBank/DDBJ databases">
        <authorList>
            <person name="Ping M."/>
        </authorList>
    </citation>
    <scope>NUCLEOTIDE SEQUENCE</scope>
    <source>
        <strain evidence="2">JCM11759T</strain>
    </source>
</reference>
<dbReference type="SUPFAM" id="SSF47413">
    <property type="entry name" value="lambda repressor-like DNA-binding domains"/>
    <property type="match status" value="1"/>
</dbReference>
<accession>A0ABY5D437</accession>
<dbReference type="RefSeq" id="WP_254418401.1">
    <property type="nucleotide sequence ID" value="NZ_BAAAJB010000081.1"/>
</dbReference>
<protein>
    <submittedName>
        <fullName evidence="2">Helix-turn-helix transcriptional regulator</fullName>
    </submittedName>
</protein>
<sequence>MSDTEIEGVSADATEASPIVIYFATQLKRLRGDKGWTQEQLGKRIRYTAGMVGMVETAKRVPSEKFVLTCDKVLDAGGMLADLWPAITRDSYHDWFRPFVELEAEAVSIREFEVQVIPGLFQTEDYARAVLSAAWPPPAPEDVERQLAARLERQKILDRTNPTAPLLWVVLEESVLCRPVGGRDVMVDQLKHLLETAQRSHVRLQILPFSKGAHAAMDGAFTLLETGSRDRMLYTERPGSGQVTSDADEVAKCDQRMSALIGLALSPEESIDQLAARIGET</sequence>